<keyword evidence="1" id="KW-0805">Transcription regulation</keyword>
<dbReference type="PROSITE" id="PS00036">
    <property type="entry name" value="BZIP_BASIC"/>
    <property type="match status" value="1"/>
</dbReference>
<dbReference type="PRINTS" id="PR00042">
    <property type="entry name" value="LEUZIPPRFOS"/>
</dbReference>
<dbReference type="InterPro" id="IPR004827">
    <property type="entry name" value="bZIP"/>
</dbReference>
<organism evidence="6 7">
    <name type="scientific">Porites evermanni</name>
    <dbReference type="NCBI Taxonomy" id="104178"/>
    <lineage>
        <taxon>Eukaryota</taxon>
        <taxon>Metazoa</taxon>
        <taxon>Cnidaria</taxon>
        <taxon>Anthozoa</taxon>
        <taxon>Hexacorallia</taxon>
        <taxon>Scleractinia</taxon>
        <taxon>Fungiina</taxon>
        <taxon>Poritidae</taxon>
        <taxon>Porites</taxon>
    </lineage>
</organism>
<dbReference type="Pfam" id="PF00170">
    <property type="entry name" value="bZIP_1"/>
    <property type="match status" value="1"/>
</dbReference>
<dbReference type="InterPro" id="IPR046347">
    <property type="entry name" value="bZIP_sf"/>
</dbReference>
<feature type="compositionally biased region" description="Basic and acidic residues" evidence="4">
    <location>
        <begin position="64"/>
        <end position="82"/>
    </location>
</feature>
<evidence type="ECO:0000313" key="6">
    <source>
        <dbReference type="EMBL" id="CAH3028987.1"/>
    </source>
</evidence>
<proteinExistence type="predicted"/>
<feature type="domain" description="BZIP" evidence="5">
    <location>
        <begin position="83"/>
        <end position="142"/>
    </location>
</feature>
<dbReference type="PANTHER" id="PTHR23351">
    <property type="entry name" value="FOS TRANSCRIPTION FACTOR-RELATED"/>
    <property type="match status" value="1"/>
</dbReference>
<dbReference type="PROSITE" id="PS50217">
    <property type="entry name" value="BZIP"/>
    <property type="match status" value="1"/>
</dbReference>
<gene>
    <name evidence="6" type="ORF">PEVE_00035297</name>
</gene>
<evidence type="ECO:0000313" key="7">
    <source>
        <dbReference type="Proteomes" id="UP001159427"/>
    </source>
</evidence>
<reference evidence="6 7" key="1">
    <citation type="submission" date="2022-05" db="EMBL/GenBank/DDBJ databases">
        <authorList>
            <consortium name="Genoscope - CEA"/>
            <person name="William W."/>
        </authorList>
    </citation>
    <scope>NUCLEOTIDE SEQUENCE [LARGE SCALE GENOMIC DNA]</scope>
</reference>
<protein>
    <recommendedName>
        <fullName evidence="5">BZIP domain-containing protein</fullName>
    </recommendedName>
</protein>
<keyword evidence="3" id="KW-0804">Transcription</keyword>
<dbReference type="SUPFAM" id="SSF57959">
    <property type="entry name" value="Leucine zipper domain"/>
    <property type="match status" value="1"/>
</dbReference>
<dbReference type="SMART" id="SM00338">
    <property type="entry name" value="BRLZ"/>
    <property type="match status" value="1"/>
</dbReference>
<sequence length="177" mass="20603">MAANFNGAFQPFNQQFLWPPVGYSHEAALLGIEPPAQVESTQVKNELKEKIKTKYNGTELPQVEMKEPEPPKPKVKEDPEVLKRRRERNKIAATKCRKRKRERIEKLQQKTNKIRAEKRMLEEEKKELQRELANLKAAFANHKCKRLPVISDESEFLNLLIQMTPPTFQSTSMGKHI</sequence>
<dbReference type="EMBL" id="CALNXI010000545">
    <property type="protein sequence ID" value="CAH3028987.1"/>
    <property type="molecule type" value="Genomic_DNA"/>
</dbReference>
<keyword evidence="7" id="KW-1185">Reference proteome</keyword>
<keyword evidence="2" id="KW-0238">DNA-binding</keyword>
<accession>A0ABN8MJQ1</accession>
<dbReference type="Gene3D" id="1.20.5.170">
    <property type="match status" value="1"/>
</dbReference>
<evidence type="ECO:0000259" key="5">
    <source>
        <dbReference type="PROSITE" id="PS50217"/>
    </source>
</evidence>
<name>A0ABN8MJQ1_9CNID</name>
<dbReference type="PANTHER" id="PTHR23351:SF24">
    <property type="entry name" value="ACTIVATING TRANSCRIPTION FACTOR 3-RELATED"/>
    <property type="match status" value="1"/>
</dbReference>
<comment type="caution">
    <text evidence="6">The sequence shown here is derived from an EMBL/GenBank/DDBJ whole genome shotgun (WGS) entry which is preliminary data.</text>
</comment>
<dbReference type="Proteomes" id="UP001159427">
    <property type="component" value="Unassembled WGS sequence"/>
</dbReference>
<evidence type="ECO:0000256" key="4">
    <source>
        <dbReference type="SAM" id="MobiDB-lite"/>
    </source>
</evidence>
<dbReference type="InterPro" id="IPR000837">
    <property type="entry name" value="AP-1"/>
</dbReference>
<evidence type="ECO:0000256" key="1">
    <source>
        <dbReference type="ARBA" id="ARBA00023015"/>
    </source>
</evidence>
<feature type="region of interest" description="Disordered" evidence="4">
    <location>
        <begin position="49"/>
        <end position="100"/>
    </location>
</feature>
<evidence type="ECO:0000256" key="2">
    <source>
        <dbReference type="ARBA" id="ARBA00023125"/>
    </source>
</evidence>
<evidence type="ECO:0000256" key="3">
    <source>
        <dbReference type="ARBA" id="ARBA00023163"/>
    </source>
</evidence>